<evidence type="ECO:0000313" key="2">
    <source>
        <dbReference type="Proteomes" id="UP000008694"/>
    </source>
</evidence>
<reference evidence="2" key="1">
    <citation type="journal article" date="2011" name="Nat. Genet.">
        <title>The Arabidopsis lyrata genome sequence and the basis of rapid genome size change.</title>
        <authorList>
            <person name="Hu T.T."/>
            <person name="Pattyn P."/>
            <person name="Bakker E.G."/>
            <person name="Cao J."/>
            <person name="Cheng J.-F."/>
            <person name="Clark R.M."/>
            <person name="Fahlgren N."/>
            <person name="Fawcett J.A."/>
            <person name="Grimwood J."/>
            <person name="Gundlach H."/>
            <person name="Haberer G."/>
            <person name="Hollister J.D."/>
            <person name="Ossowski S."/>
            <person name="Ottilar R.P."/>
            <person name="Salamov A.A."/>
            <person name="Schneeberger K."/>
            <person name="Spannagl M."/>
            <person name="Wang X."/>
            <person name="Yang L."/>
            <person name="Nasrallah M.E."/>
            <person name="Bergelson J."/>
            <person name="Carrington J.C."/>
            <person name="Gaut B.S."/>
            <person name="Schmutz J."/>
            <person name="Mayer K.F.X."/>
            <person name="Van de Peer Y."/>
            <person name="Grigoriev I.V."/>
            <person name="Nordborg M."/>
            <person name="Weigel D."/>
            <person name="Guo Y.-L."/>
        </authorList>
    </citation>
    <scope>NUCLEOTIDE SEQUENCE [LARGE SCALE GENOMIC DNA]</scope>
    <source>
        <strain evidence="2">cv. MN47</strain>
    </source>
</reference>
<dbReference type="AlphaFoldDB" id="D7MS30"/>
<name>D7MS30_ARALL</name>
<sequence>MSDSVSTKELDPRKKYATHVPLKHVTNCGVQRGKLHIVGSFRNVTQCSLVLDHVKEVVKNFRFKKAKVKVSTEMMPPPAPLYYDYDNEEEEFEVQPSQRGQSCERFNLLYDQMTKQPHLYWFSCAASCIDLMLQDIGQIMCMNGYIYSHTSHVNMMRKFTNQGNLHGLDVTWFATSFITLAQYNMLRKNLRSFVNSHDWNDFKWPKEV</sequence>
<dbReference type="EMBL" id="GL348720">
    <property type="protein sequence ID" value="EFH41765.1"/>
    <property type="molecule type" value="Genomic_DNA"/>
</dbReference>
<accession>D7MS30</accession>
<dbReference type="HOGENOM" id="CLU_1322515_0_0_1"/>
<keyword evidence="2" id="KW-1185">Reference proteome</keyword>
<evidence type="ECO:0000313" key="1">
    <source>
        <dbReference type="EMBL" id="EFH41765.1"/>
    </source>
</evidence>
<organism evidence="2">
    <name type="scientific">Arabidopsis lyrata subsp. lyrata</name>
    <name type="common">Lyre-leaved rock-cress</name>
    <dbReference type="NCBI Taxonomy" id="81972"/>
    <lineage>
        <taxon>Eukaryota</taxon>
        <taxon>Viridiplantae</taxon>
        <taxon>Streptophyta</taxon>
        <taxon>Embryophyta</taxon>
        <taxon>Tracheophyta</taxon>
        <taxon>Spermatophyta</taxon>
        <taxon>Magnoliopsida</taxon>
        <taxon>eudicotyledons</taxon>
        <taxon>Gunneridae</taxon>
        <taxon>Pentapetalae</taxon>
        <taxon>rosids</taxon>
        <taxon>malvids</taxon>
        <taxon>Brassicales</taxon>
        <taxon>Brassicaceae</taxon>
        <taxon>Camelineae</taxon>
        <taxon>Arabidopsis</taxon>
    </lineage>
</organism>
<dbReference type="Proteomes" id="UP000008694">
    <property type="component" value="Unassembled WGS sequence"/>
</dbReference>
<proteinExistence type="predicted"/>
<protein>
    <submittedName>
        <fullName evidence="1">Uncharacterized protein</fullName>
    </submittedName>
</protein>
<dbReference type="Gramene" id="fgenesh1_pm.C_scaffold_8000483">
    <property type="protein sequence ID" value="fgenesh1_pm.C_scaffold_8000483"/>
    <property type="gene ID" value="fgenesh1_pm.C_scaffold_8000483"/>
</dbReference>
<gene>
    <name evidence="1" type="ORF">ARALYDRAFT_331140</name>
</gene>